<feature type="domain" description="Glycosyltransferase subfamily 4-like N-terminal" evidence="3">
    <location>
        <begin position="28"/>
        <end position="173"/>
    </location>
</feature>
<keyword evidence="2" id="KW-0808">Transferase</keyword>
<dbReference type="CDD" id="cd03808">
    <property type="entry name" value="GT4_CapM-like"/>
    <property type="match status" value="1"/>
</dbReference>
<dbReference type="GO" id="GO:0016757">
    <property type="term" value="F:glycosyltransferase activity"/>
    <property type="evidence" value="ECO:0007669"/>
    <property type="project" value="UniProtKB-KW"/>
</dbReference>
<dbReference type="OrthoDB" id="3268555at2"/>
<dbReference type="InterPro" id="IPR028098">
    <property type="entry name" value="Glyco_trans_4-like_N"/>
</dbReference>
<evidence type="ECO:0000256" key="1">
    <source>
        <dbReference type="ARBA" id="ARBA00022676"/>
    </source>
</evidence>
<evidence type="ECO:0000313" key="5">
    <source>
        <dbReference type="Proteomes" id="UP000245283"/>
    </source>
</evidence>
<dbReference type="Pfam" id="PF13579">
    <property type="entry name" value="Glyco_trans_4_4"/>
    <property type="match status" value="1"/>
</dbReference>
<dbReference type="Pfam" id="PF13692">
    <property type="entry name" value="Glyco_trans_1_4"/>
    <property type="match status" value="1"/>
</dbReference>
<dbReference type="Gene3D" id="3.40.50.2000">
    <property type="entry name" value="Glycogen Phosphorylase B"/>
    <property type="match status" value="2"/>
</dbReference>
<reference evidence="5" key="1">
    <citation type="submission" date="2018-05" db="EMBL/GenBank/DDBJ databases">
        <authorList>
            <person name="Li Y."/>
        </authorList>
    </citation>
    <scope>NUCLEOTIDE SEQUENCE [LARGE SCALE GENOMIC DNA]</scope>
    <source>
        <strain evidence="5">sk1b4</strain>
    </source>
</reference>
<dbReference type="EMBL" id="QETB01000001">
    <property type="protein sequence ID" value="PWF26906.1"/>
    <property type="molecule type" value="Genomic_DNA"/>
</dbReference>
<evidence type="ECO:0000313" key="4">
    <source>
        <dbReference type="EMBL" id="PWF26906.1"/>
    </source>
</evidence>
<organism evidence="4 5">
    <name type="scientific">Ancrocorticia populi</name>
    <dbReference type="NCBI Taxonomy" id="2175228"/>
    <lineage>
        <taxon>Bacteria</taxon>
        <taxon>Bacillati</taxon>
        <taxon>Actinomycetota</taxon>
        <taxon>Actinomycetes</taxon>
        <taxon>Actinomycetales</taxon>
        <taxon>Actinomycetaceae</taxon>
        <taxon>Ancrocorticia</taxon>
    </lineage>
</organism>
<name>A0A2V1K646_9ACTO</name>
<proteinExistence type="predicted"/>
<dbReference type="RefSeq" id="WP_109092407.1">
    <property type="nucleotide sequence ID" value="NZ_QETB01000001.1"/>
</dbReference>
<dbReference type="AlphaFoldDB" id="A0A2V1K646"/>
<keyword evidence="5" id="KW-1185">Reference proteome</keyword>
<keyword evidence="1" id="KW-0328">Glycosyltransferase</keyword>
<dbReference type="PANTHER" id="PTHR12526">
    <property type="entry name" value="GLYCOSYLTRANSFERASE"/>
    <property type="match status" value="1"/>
</dbReference>
<comment type="caution">
    <text evidence="4">The sequence shown here is derived from an EMBL/GenBank/DDBJ whole genome shotgun (WGS) entry which is preliminary data.</text>
</comment>
<sequence>MNGPPRGVVAILVTSEDTAVAFLPGYMEFLAQRGWRVIVGANSPTGQLFEMARDAGAEAFHIGWERDPAPLSDLRALWKLTIRLRKARPDVVVTATPKAGFVGTLAAFIAGVRLRVYQLWGLRMETSTGLLRSILAVLEWFSIRLSTECVANSTSLAARTEALGLARKGSIQVLGEGSSHGVDVEYFRSAEAGNRVPPLDPATRAFLTENPAELTVVFVGRLHPDKGIDTLLAALAACARRGTGSPAVRAVIVGGDEGFAPGQYANDLPPGLIHLTGNVRDVRPYVLSADVLCLPSLREGFPNVVLEAAAMGVPSVVSDATGCIDSVKDGITGRQFPTGDAEALAAIFCALAASPLEISRMGQAARAWAVESFPQERIWDLQASFLEGLLNRKRP</sequence>
<protein>
    <recommendedName>
        <fullName evidence="3">Glycosyltransferase subfamily 4-like N-terminal domain-containing protein</fullName>
    </recommendedName>
</protein>
<dbReference type="Proteomes" id="UP000245283">
    <property type="component" value="Unassembled WGS sequence"/>
</dbReference>
<evidence type="ECO:0000259" key="3">
    <source>
        <dbReference type="Pfam" id="PF13579"/>
    </source>
</evidence>
<gene>
    <name evidence="4" type="ORF">DD236_00365</name>
</gene>
<evidence type="ECO:0000256" key="2">
    <source>
        <dbReference type="ARBA" id="ARBA00022679"/>
    </source>
</evidence>
<dbReference type="PANTHER" id="PTHR12526:SF636">
    <property type="entry name" value="BLL3647 PROTEIN"/>
    <property type="match status" value="1"/>
</dbReference>
<dbReference type="SUPFAM" id="SSF53756">
    <property type="entry name" value="UDP-Glycosyltransferase/glycogen phosphorylase"/>
    <property type="match status" value="1"/>
</dbReference>
<accession>A0A2V1K646</accession>